<dbReference type="InterPro" id="IPR029066">
    <property type="entry name" value="PLP-binding_barrel"/>
</dbReference>
<evidence type="ECO:0000256" key="14">
    <source>
        <dbReference type="RuleBase" id="RU003738"/>
    </source>
</evidence>
<comment type="similarity">
    <text evidence="9 12">Belongs to the Orn/Lys/Arg decarboxylase class-II family. LysA subfamily.</text>
</comment>
<feature type="binding site" evidence="12">
    <location>
        <begin position="286"/>
        <end position="289"/>
    </location>
    <ligand>
        <name>pyridoxal 5'-phosphate</name>
        <dbReference type="ChEBI" id="CHEBI:597326"/>
    </ligand>
</feature>
<keyword evidence="5 12" id="KW-0457">Lysine biosynthesis</keyword>
<comment type="catalytic activity">
    <reaction evidence="7 12 14">
        <text>meso-2,6-diaminopimelate + H(+) = L-lysine + CO2</text>
        <dbReference type="Rhea" id="RHEA:15101"/>
        <dbReference type="ChEBI" id="CHEBI:15378"/>
        <dbReference type="ChEBI" id="CHEBI:16526"/>
        <dbReference type="ChEBI" id="CHEBI:32551"/>
        <dbReference type="ChEBI" id="CHEBI:57791"/>
        <dbReference type="EC" id="4.1.1.20"/>
    </reaction>
</comment>
<evidence type="ECO:0000313" key="17">
    <source>
        <dbReference type="EMBL" id="SNT04773.1"/>
    </source>
</evidence>
<feature type="modified residue" description="N6-(pyridoxal phosphate)lysine" evidence="12 13">
    <location>
        <position position="65"/>
    </location>
</feature>
<dbReference type="InterPro" id="IPR022644">
    <property type="entry name" value="De-COase2_N"/>
</dbReference>
<evidence type="ECO:0000256" key="7">
    <source>
        <dbReference type="ARBA" id="ARBA00050464"/>
    </source>
</evidence>
<dbReference type="HAMAP" id="MF_02120">
    <property type="entry name" value="LysA"/>
    <property type="match status" value="1"/>
</dbReference>
<evidence type="ECO:0000256" key="12">
    <source>
        <dbReference type="HAMAP-Rule" id="MF_02120"/>
    </source>
</evidence>
<evidence type="ECO:0000256" key="13">
    <source>
        <dbReference type="PIRSR" id="PIRSR600183-50"/>
    </source>
</evidence>
<comment type="cofactor">
    <cofactor evidence="1 12 13 14">
        <name>pyridoxal 5'-phosphate</name>
        <dbReference type="ChEBI" id="CHEBI:597326"/>
    </cofactor>
</comment>
<feature type="binding site" evidence="12">
    <location>
        <position position="383"/>
    </location>
    <ligand>
        <name>pyridoxal 5'-phosphate</name>
        <dbReference type="ChEBI" id="CHEBI:597326"/>
    </ligand>
</feature>
<dbReference type="GO" id="GO:0008836">
    <property type="term" value="F:diaminopimelate decarboxylase activity"/>
    <property type="evidence" value="ECO:0007669"/>
    <property type="project" value="UniProtKB-UniRule"/>
</dbReference>
<evidence type="ECO:0000256" key="3">
    <source>
        <dbReference type="ARBA" id="ARBA00022793"/>
    </source>
</evidence>
<dbReference type="PRINTS" id="PR01181">
    <property type="entry name" value="DAPDCRBXLASE"/>
</dbReference>
<dbReference type="InterPro" id="IPR002986">
    <property type="entry name" value="DAP_deCOOHase_LysA"/>
</dbReference>
<keyword evidence="6 12" id="KW-0456">Lyase</keyword>
<keyword evidence="2 12" id="KW-0028">Amino-acid biosynthesis</keyword>
<gene>
    <name evidence="12" type="primary">lysA</name>
    <name evidence="17" type="ORF">SAMN06265795_112124</name>
</gene>
<name>A0A239JHK4_9BURK</name>
<feature type="binding site" evidence="12">
    <location>
        <position position="289"/>
    </location>
    <ligand>
        <name>substrate</name>
    </ligand>
</feature>
<evidence type="ECO:0000256" key="4">
    <source>
        <dbReference type="ARBA" id="ARBA00022898"/>
    </source>
</evidence>
<dbReference type="RefSeq" id="WP_089400464.1">
    <property type="nucleotide sequence ID" value="NZ_FZOT01000012.1"/>
</dbReference>
<evidence type="ECO:0000256" key="2">
    <source>
        <dbReference type="ARBA" id="ARBA00022605"/>
    </source>
</evidence>
<keyword evidence="3 12" id="KW-0210">Decarboxylase</keyword>
<dbReference type="GO" id="GO:0009089">
    <property type="term" value="P:lysine biosynthetic process via diaminopimelate"/>
    <property type="evidence" value="ECO:0007669"/>
    <property type="project" value="UniProtKB-UniRule"/>
</dbReference>
<dbReference type="FunFam" id="3.20.20.10:FF:000003">
    <property type="entry name" value="Diaminopimelate decarboxylase"/>
    <property type="match status" value="1"/>
</dbReference>
<protein>
    <recommendedName>
        <fullName evidence="11 12">Diaminopimelate decarboxylase</fullName>
        <shortName evidence="12">DAP decarboxylase</shortName>
        <shortName evidence="12">DAPDC</shortName>
        <ecNumber evidence="10 12">4.1.1.20</ecNumber>
    </recommendedName>
</protein>
<dbReference type="SUPFAM" id="SSF50621">
    <property type="entry name" value="Alanine racemase C-terminal domain-like"/>
    <property type="match status" value="1"/>
</dbReference>
<evidence type="ECO:0000256" key="8">
    <source>
        <dbReference type="ARBA" id="ARBA00060643"/>
    </source>
</evidence>
<dbReference type="InterPro" id="IPR000183">
    <property type="entry name" value="Orn/DAP/Arg_de-COase"/>
</dbReference>
<feature type="binding site" evidence="12">
    <location>
        <position position="356"/>
    </location>
    <ligand>
        <name>substrate</name>
    </ligand>
</feature>
<evidence type="ECO:0000256" key="6">
    <source>
        <dbReference type="ARBA" id="ARBA00023239"/>
    </source>
</evidence>
<feature type="domain" description="Orn/DAP/Arg decarboxylase 2 C-terminal" evidence="15">
    <location>
        <begin position="30"/>
        <end position="381"/>
    </location>
</feature>
<dbReference type="EC" id="4.1.1.20" evidence="10 12"/>
<evidence type="ECO:0000313" key="18">
    <source>
        <dbReference type="Proteomes" id="UP000198284"/>
    </source>
</evidence>
<comment type="pathway">
    <text evidence="8 12 14">Amino-acid biosynthesis; L-lysine biosynthesis via DAP pathway; L-lysine from DL-2,6-diaminopimelate: step 1/1.</text>
</comment>
<evidence type="ECO:0000256" key="1">
    <source>
        <dbReference type="ARBA" id="ARBA00001933"/>
    </source>
</evidence>
<dbReference type="CDD" id="cd06828">
    <property type="entry name" value="PLPDE_III_DapDC"/>
    <property type="match status" value="1"/>
</dbReference>
<dbReference type="SUPFAM" id="SSF51419">
    <property type="entry name" value="PLP-binding barrel"/>
    <property type="match status" value="1"/>
</dbReference>
<dbReference type="AlphaFoldDB" id="A0A239JHK4"/>
<evidence type="ECO:0000259" key="16">
    <source>
        <dbReference type="Pfam" id="PF02784"/>
    </source>
</evidence>
<comment type="subunit">
    <text evidence="12">Homodimer.</text>
</comment>
<feature type="binding site" evidence="12">
    <location>
        <position position="244"/>
    </location>
    <ligand>
        <name>pyridoxal 5'-phosphate</name>
        <dbReference type="ChEBI" id="CHEBI:597326"/>
    </ligand>
</feature>
<dbReference type="UniPathway" id="UPA00034">
    <property type="reaction ID" value="UER00027"/>
</dbReference>
<feature type="domain" description="Orn/DAP/Arg decarboxylase 2 N-terminal" evidence="16">
    <location>
        <begin position="57"/>
        <end position="292"/>
    </location>
</feature>
<comment type="function">
    <text evidence="12">Specifically catalyzes the decarboxylation of meso-diaminopimelate (meso-DAP) to L-lysine.</text>
</comment>
<evidence type="ECO:0000256" key="11">
    <source>
        <dbReference type="ARBA" id="ARBA00074972"/>
    </source>
</evidence>
<dbReference type="Proteomes" id="UP000198284">
    <property type="component" value="Unassembled WGS sequence"/>
</dbReference>
<dbReference type="Pfam" id="PF02784">
    <property type="entry name" value="Orn_Arg_deC_N"/>
    <property type="match status" value="1"/>
</dbReference>
<feature type="binding site" evidence="12">
    <location>
        <position position="325"/>
    </location>
    <ligand>
        <name>substrate</name>
    </ligand>
</feature>
<keyword evidence="18" id="KW-1185">Reference proteome</keyword>
<reference evidence="17 18" key="1">
    <citation type="submission" date="2017-06" db="EMBL/GenBank/DDBJ databases">
        <authorList>
            <person name="Kim H.J."/>
            <person name="Triplett B.A."/>
        </authorList>
    </citation>
    <scope>NUCLEOTIDE SEQUENCE [LARGE SCALE GENOMIC DNA]</scope>
    <source>
        <strain evidence="17 18">U15</strain>
    </source>
</reference>
<dbReference type="InterPro" id="IPR009006">
    <property type="entry name" value="Ala_racemase/Decarboxylase_C"/>
</dbReference>
<feature type="active site" description="Proton donor" evidence="13">
    <location>
        <position position="355"/>
    </location>
</feature>
<accession>A0A239JHK4</accession>
<keyword evidence="4 12" id="KW-0663">Pyridoxal phosphate</keyword>
<dbReference type="EMBL" id="FZOT01000012">
    <property type="protein sequence ID" value="SNT04773.1"/>
    <property type="molecule type" value="Genomic_DNA"/>
</dbReference>
<evidence type="ECO:0000259" key="15">
    <source>
        <dbReference type="Pfam" id="PF00278"/>
    </source>
</evidence>
<dbReference type="Gene3D" id="2.40.37.10">
    <property type="entry name" value="Lyase, Ornithine Decarboxylase, Chain A, domain 1"/>
    <property type="match status" value="1"/>
</dbReference>
<dbReference type="PRINTS" id="PR01179">
    <property type="entry name" value="ODADCRBXLASE"/>
</dbReference>
<dbReference type="Pfam" id="PF00278">
    <property type="entry name" value="Orn_DAP_Arg_deC"/>
    <property type="match status" value="1"/>
</dbReference>
<evidence type="ECO:0000256" key="9">
    <source>
        <dbReference type="ARBA" id="ARBA00060983"/>
    </source>
</evidence>
<feature type="binding site" evidence="12">
    <location>
        <position position="329"/>
    </location>
    <ligand>
        <name>substrate</name>
    </ligand>
</feature>
<dbReference type="PANTHER" id="PTHR43727">
    <property type="entry name" value="DIAMINOPIMELATE DECARBOXYLASE"/>
    <property type="match status" value="1"/>
</dbReference>
<feature type="binding site" evidence="12">
    <location>
        <position position="383"/>
    </location>
    <ligand>
        <name>substrate</name>
    </ligand>
</feature>
<dbReference type="PANTHER" id="PTHR43727:SF2">
    <property type="entry name" value="GROUP IV DECARBOXYLASE"/>
    <property type="match status" value="1"/>
</dbReference>
<dbReference type="OrthoDB" id="9802241at2"/>
<evidence type="ECO:0000256" key="5">
    <source>
        <dbReference type="ARBA" id="ARBA00023154"/>
    </source>
</evidence>
<sequence>MSYFSYQHGALYAEGVPLADIARQFGTPVYVYSKAAFSDHYAAYATACKANGRSERDALVCYSVKSNSNLAVLNLLAGLGSGFDIVSGGELQRVIAAGGDPRKVIFSGVGKSREEMRLALSHDILCFNVESIPELHRLNEVAGEMGRKARVSLRVNPNVDAKTHPYISTGLKENKFGIAFEDSLATYRVAADLKHIEVTGIDCHIGSQLLDDAPLLEALDKVIELIDQLATEGIVLDHLDIGGGIGITYADEKPVAVSDYLNRLFARIDAWRREKHGGAPIKVMFEPGRSISGNAGILLTEVQFLKHGADKNFAIVDAAMNDLMRPAMYEAFHDVRTVAQRGEEAKVYDVVGPVCESGDWLARQRTLAIAQGDLLAIMSAGAYGMTMASNYNTRGRAAEVMVDGDKAHLIRKRETPQELFALESIPR</sequence>
<organism evidence="17 18">
    <name type="scientific">Noviherbaspirillum humi</name>
    <dbReference type="NCBI Taxonomy" id="1688639"/>
    <lineage>
        <taxon>Bacteria</taxon>
        <taxon>Pseudomonadati</taxon>
        <taxon>Pseudomonadota</taxon>
        <taxon>Betaproteobacteria</taxon>
        <taxon>Burkholderiales</taxon>
        <taxon>Oxalobacteraceae</taxon>
        <taxon>Noviherbaspirillum</taxon>
    </lineage>
</organism>
<dbReference type="NCBIfam" id="TIGR01048">
    <property type="entry name" value="lysA"/>
    <property type="match status" value="1"/>
</dbReference>
<dbReference type="GO" id="GO:0030170">
    <property type="term" value="F:pyridoxal phosphate binding"/>
    <property type="evidence" value="ECO:0007669"/>
    <property type="project" value="UniProtKB-UniRule"/>
</dbReference>
<dbReference type="InterPro" id="IPR022643">
    <property type="entry name" value="De-COase2_C"/>
</dbReference>
<evidence type="ECO:0000256" key="10">
    <source>
        <dbReference type="ARBA" id="ARBA00066427"/>
    </source>
</evidence>
<dbReference type="FunFam" id="2.40.37.10:FF:000003">
    <property type="entry name" value="Diaminopimelate decarboxylase"/>
    <property type="match status" value="1"/>
</dbReference>
<dbReference type="Gene3D" id="3.20.20.10">
    <property type="entry name" value="Alanine racemase"/>
    <property type="match status" value="1"/>
</dbReference>
<proteinExistence type="inferred from homology"/>